<feature type="compositionally biased region" description="Basic and acidic residues" evidence="1">
    <location>
        <begin position="1"/>
        <end position="11"/>
    </location>
</feature>
<dbReference type="Proteomes" id="UP001597483">
    <property type="component" value="Unassembled WGS sequence"/>
</dbReference>
<dbReference type="Pfam" id="PF18726">
    <property type="entry name" value="HEPN_SAV_6107"/>
    <property type="match status" value="1"/>
</dbReference>
<protein>
    <submittedName>
        <fullName evidence="3">SAV_6107 family HEPN domain-containing protein</fullName>
    </submittedName>
</protein>
<comment type="caution">
    <text evidence="3">The sequence shown here is derived from an EMBL/GenBank/DDBJ whole genome shotgun (WGS) entry which is preliminary data.</text>
</comment>
<keyword evidence="4" id="KW-1185">Reference proteome</keyword>
<proteinExistence type="predicted"/>
<dbReference type="EMBL" id="JBHUKS010000035">
    <property type="protein sequence ID" value="MFD2473932.1"/>
    <property type="molecule type" value="Genomic_DNA"/>
</dbReference>
<dbReference type="InterPro" id="IPR040891">
    <property type="entry name" value="HEPN_SAV_6107"/>
</dbReference>
<feature type="compositionally biased region" description="Low complexity" evidence="1">
    <location>
        <begin position="77"/>
        <end position="87"/>
    </location>
</feature>
<feature type="compositionally biased region" description="Low complexity" evidence="1">
    <location>
        <begin position="30"/>
        <end position="68"/>
    </location>
</feature>
<evidence type="ECO:0000313" key="4">
    <source>
        <dbReference type="Proteomes" id="UP001597483"/>
    </source>
</evidence>
<feature type="domain" description="SAV-6107-like HEPN" evidence="2">
    <location>
        <begin position="142"/>
        <end position="239"/>
    </location>
</feature>
<gene>
    <name evidence="3" type="ORF">ACFSVL_41470</name>
</gene>
<feature type="region of interest" description="Disordered" evidence="1">
    <location>
        <begin position="1"/>
        <end position="126"/>
    </location>
</feature>
<evidence type="ECO:0000259" key="2">
    <source>
        <dbReference type="Pfam" id="PF18726"/>
    </source>
</evidence>
<organism evidence="3 4">
    <name type="scientific">Amycolatopsis silviterrae</name>
    <dbReference type="NCBI Taxonomy" id="1656914"/>
    <lineage>
        <taxon>Bacteria</taxon>
        <taxon>Bacillati</taxon>
        <taxon>Actinomycetota</taxon>
        <taxon>Actinomycetes</taxon>
        <taxon>Pseudonocardiales</taxon>
        <taxon>Pseudonocardiaceae</taxon>
        <taxon>Amycolatopsis</taxon>
    </lineage>
</organism>
<accession>A0ABW5HLD6</accession>
<evidence type="ECO:0000313" key="3">
    <source>
        <dbReference type="EMBL" id="MFD2473932.1"/>
    </source>
</evidence>
<reference evidence="4" key="1">
    <citation type="journal article" date="2019" name="Int. J. Syst. Evol. Microbiol.">
        <title>The Global Catalogue of Microorganisms (GCM) 10K type strain sequencing project: providing services to taxonomists for standard genome sequencing and annotation.</title>
        <authorList>
            <consortium name="The Broad Institute Genomics Platform"/>
            <consortium name="The Broad Institute Genome Sequencing Center for Infectious Disease"/>
            <person name="Wu L."/>
            <person name="Ma J."/>
        </authorList>
    </citation>
    <scope>NUCLEOTIDE SEQUENCE [LARGE SCALE GENOMIC DNA]</scope>
    <source>
        <strain evidence="4">CGMCC 4.7641</strain>
    </source>
</reference>
<evidence type="ECO:0000256" key="1">
    <source>
        <dbReference type="SAM" id="MobiDB-lite"/>
    </source>
</evidence>
<sequence length="254" mass="26230">MDRSAVDRATVDRPGAAGEQLTLGEPTGPAEPASADQSAAASSGQPSAPKIGSTASATSSPSTPATRPTVHHVPETAPARPSSPAPRQVVHRTRAAVRPSAEPPARRSGAQGQPQLPLTLRPPAPPEAVTLLSQANRGLDHAENERDPAERFIGAYLAALRGAGAVLAVRGRPRRGRSRPASGWVLLDAVAPELREWSAFFAANSETRAAAEAGITGRVDAELAAGLLQATAQFLELVRRVVHGLPMSGEAHVA</sequence>
<name>A0ABW5HLD6_9PSEU</name>
<dbReference type="RefSeq" id="WP_378312798.1">
    <property type="nucleotide sequence ID" value="NZ_JBHUKS010000035.1"/>
</dbReference>